<evidence type="ECO:0000313" key="2">
    <source>
        <dbReference type="EMBL" id="TSJ98299.1"/>
    </source>
</evidence>
<evidence type="ECO:0000313" key="3">
    <source>
        <dbReference type="Proteomes" id="UP000319483"/>
    </source>
</evidence>
<comment type="caution">
    <text evidence="2">The sequence shown here is derived from an EMBL/GenBank/DDBJ whole genome shotgun (WGS) entry which is preliminary data.</text>
</comment>
<dbReference type="InterPro" id="IPR001584">
    <property type="entry name" value="Integrase_cat-core"/>
</dbReference>
<organism evidence="2 3">
    <name type="scientific">Gilliamella apicola</name>
    <dbReference type="NCBI Taxonomy" id="1196095"/>
    <lineage>
        <taxon>Bacteria</taxon>
        <taxon>Pseudomonadati</taxon>
        <taxon>Pseudomonadota</taxon>
        <taxon>Gammaproteobacteria</taxon>
        <taxon>Orbales</taxon>
        <taxon>Orbaceae</taxon>
        <taxon>Gilliamella</taxon>
    </lineage>
</organism>
<dbReference type="InterPro" id="IPR012337">
    <property type="entry name" value="RNaseH-like_sf"/>
</dbReference>
<protein>
    <submittedName>
        <fullName evidence="2">Transposase family protein</fullName>
    </submittedName>
</protein>
<accession>A0A556SAX7</accession>
<gene>
    <name evidence="2" type="ORF">FPQ15_08950</name>
</gene>
<dbReference type="AlphaFoldDB" id="A0A556SAX7"/>
<dbReference type="GO" id="GO:0015074">
    <property type="term" value="P:DNA integration"/>
    <property type="evidence" value="ECO:0007669"/>
    <property type="project" value="InterPro"/>
</dbReference>
<proteinExistence type="predicted"/>
<dbReference type="Gene3D" id="3.30.420.10">
    <property type="entry name" value="Ribonuclease H-like superfamily/Ribonuclease H"/>
    <property type="match status" value="1"/>
</dbReference>
<dbReference type="SUPFAM" id="SSF53098">
    <property type="entry name" value="Ribonuclease H-like"/>
    <property type="match status" value="1"/>
</dbReference>
<dbReference type="PROSITE" id="PS50994">
    <property type="entry name" value="INTEGRASE"/>
    <property type="match status" value="1"/>
</dbReference>
<feature type="domain" description="Integrase catalytic" evidence="1">
    <location>
        <begin position="147"/>
        <end position="340"/>
    </location>
</feature>
<reference evidence="2 3" key="1">
    <citation type="submission" date="2019-07" db="EMBL/GenBank/DDBJ databases">
        <title>Gilliamella genomes.</title>
        <authorList>
            <person name="Zheng H."/>
        </authorList>
    </citation>
    <scope>NUCLEOTIDE SEQUENCE [LARGE SCALE GENOMIC DNA]</scope>
    <source>
        <strain evidence="2 3">W8127</strain>
    </source>
</reference>
<sequence>MVSPNIRNYLNELAIKLDKTEFGSRSTIMNEAKEFLGVSKQTIYRQLKEFCGWSSDRKCRSDKGDTSVSDVSLNVVGAICKESVRDNGKQTMFTTTATSIAKQNGYEISVSTNHFARLLRVRKMNVKAQQVANPVQSLRALHPNHVHEVDPSLCLIYYMKDKQHIMRDRDFYKNKLENYAKVKYKVWRYTLYDRASGVIIPWYVEAAGENQHSLFQFLMFAWGKQDGRLFHGVPQLLYWDKGSANTSSAIKNLLDHLEVKYLEHEAGNARAKGGVENANNIIETQFESRLKFQPVSSIEELNHAAMNWAEAYNANRLPGQDTRLRRIGLVEPVSRQSLWQHITAEQLRTLPSIEVCQALMASREQERQVKADLTISFKHPQADSSLIYSLKGLDGIAVKDKVSVRSLVYGDCAIQIEVPRYDGEALIYRVEPDRNFDKFGQRLDAPVIGEEYKSKGNTEIEQAAKAMDQVAYPDMTEDEIKKAKQKQVAPFGGKLNTLSYLEDINHPAYFEQKGSEIDTPEHLKPATTTLTLTAALMRITCEIGRKLTTDENKWLSARYKDGVPEDSLDSLIHTFKTPIAVGDGTTGIFRSVK</sequence>
<dbReference type="RefSeq" id="WP_144092211.1">
    <property type="nucleotide sequence ID" value="NZ_VMHM01000011.1"/>
</dbReference>
<name>A0A556SAX7_9GAMM</name>
<dbReference type="InterPro" id="IPR036397">
    <property type="entry name" value="RNaseH_sf"/>
</dbReference>
<evidence type="ECO:0000259" key="1">
    <source>
        <dbReference type="PROSITE" id="PS50994"/>
    </source>
</evidence>
<dbReference type="Proteomes" id="UP000319483">
    <property type="component" value="Unassembled WGS sequence"/>
</dbReference>
<dbReference type="PANTHER" id="PTHR35004">
    <property type="entry name" value="TRANSPOSASE RV3428C-RELATED"/>
    <property type="match status" value="1"/>
</dbReference>
<dbReference type="GO" id="GO:0003676">
    <property type="term" value="F:nucleic acid binding"/>
    <property type="evidence" value="ECO:0007669"/>
    <property type="project" value="InterPro"/>
</dbReference>
<dbReference type="EMBL" id="VMHM01000011">
    <property type="protein sequence ID" value="TSJ98299.1"/>
    <property type="molecule type" value="Genomic_DNA"/>
</dbReference>
<dbReference type="PANTHER" id="PTHR35004:SF7">
    <property type="entry name" value="INTEGRASE PROTEIN"/>
    <property type="match status" value="1"/>
</dbReference>